<comment type="caution">
    <text evidence="1">The sequence shown here is derived from an EMBL/GenBank/DDBJ whole genome shotgun (WGS) entry which is preliminary data.</text>
</comment>
<keyword evidence="2" id="KW-1185">Reference proteome</keyword>
<accession>A0ABQ6XEQ3</accession>
<dbReference type="RefSeq" id="WP_080263501.1">
    <property type="nucleotide sequence ID" value="NZ_WENK01000013.1"/>
</dbReference>
<sequence length="73" mass="8169">MLPTTSINLHSRLSPLKNALMDADNTYLVLFGYQLLVVTMPKHRFTTRAVNGRPRHSSPARLPKALCDITGSY</sequence>
<reference evidence="2" key="1">
    <citation type="submission" date="2020-03" db="EMBL/GenBank/DDBJ databases">
        <title>SpeciesPrimer: A bioinformatics pipeline dedicated to the design of qPCR primers for the quantification of bacterial species.</title>
        <authorList>
            <person name="Dreier M."/>
            <person name="Berthoud H."/>
            <person name="Shani N."/>
            <person name="Wechsler D."/>
            <person name="Junier P."/>
        </authorList>
    </citation>
    <scope>NUCLEOTIDE SEQUENCE [LARGE SCALE GENOMIC DNA]</scope>
    <source>
        <strain evidence="2">FAM13073</strain>
    </source>
</reference>
<dbReference type="EMBL" id="WENB01000007">
    <property type="protein sequence ID" value="KAF0412324.1"/>
    <property type="molecule type" value="Genomic_DNA"/>
</dbReference>
<protein>
    <submittedName>
        <fullName evidence="1">Uncharacterized protein</fullName>
    </submittedName>
</protein>
<evidence type="ECO:0000313" key="1">
    <source>
        <dbReference type="EMBL" id="KAF0412324.1"/>
    </source>
</evidence>
<proteinExistence type="predicted"/>
<evidence type="ECO:0000313" key="2">
    <source>
        <dbReference type="Proteomes" id="UP000472573"/>
    </source>
</evidence>
<organism evidence="1 2">
    <name type="scientific">Pediococcus pentosaceus</name>
    <dbReference type="NCBI Taxonomy" id="1255"/>
    <lineage>
        <taxon>Bacteria</taxon>
        <taxon>Bacillati</taxon>
        <taxon>Bacillota</taxon>
        <taxon>Bacilli</taxon>
        <taxon>Lactobacillales</taxon>
        <taxon>Lactobacillaceae</taxon>
        <taxon>Pediococcus</taxon>
    </lineage>
</organism>
<dbReference type="Proteomes" id="UP000472573">
    <property type="component" value="Unassembled WGS sequence"/>
</dbReference>
<gene>
    <name evidence="1" type="ORF">GBO79_09390</name>
</gene>
<name>A0ABQ6XEQ3_PEDPE</name>